<accession>A0A1G6ME15</accession>
<feature type="binding site" evidence="5">
    <location>
        <position position="187"/>
    </location>
    <ligand>
        <name>dimethylallyl diphosphate</name>
        <dbReference type="ChEBI" id="CHEBI:57623"/>
    </ligand>
</feature>
<dbReference type="HAMAP" id="MF_00191">
    <property type="entry name" value="IspH"/>
    <property type="match status" value="1"/>
</dbReference>
<dbReference type="Proteomes" id="UP000199501">
    <property type="component" value="Unassembled WGS sequence"/>
</dbReference>
<feature type="binding site" evidence="5">
    <location>
        <position position="125"/>
    </location>
    <ligand>
        <name>[4Fe-4S] cluster</name>
        <dbReference type="ChEBI" id="CHEBI:49883"/>
    </ligand>
</feature>
<feature type="active site" description="Proton donor" evidence="5">
    <location>
        <position position="239"/>
    </location>
</feature>
<dbReference type="NCBIfam" id="NF002190">
    <property type="entry name" value="PRK01045.1-4"/>
    <property type="match status" value="1"/>
</dbReference>
<dbReference type="STRING" id="1271860.SAMN05216174_102482"/>
<dbReference type="NCBIfam" id="TIGR00216">
    <property type="entry name" value="ispH_lytB"/>
    <property type="match status" value="1"/>
</dbReference>
<feature type="binding site" evidence="5">
    <location>
        <position position="379"/>
    </location>
    <ligand>
        <name>dimethylallyl diphosphate</name>
        <dbReference type="ChEBI" id="CHEBI:57623"/>
    </ligand>
</feature>
<feature type="binding site" evidence="5">
    <location>
        <position position="336"/>
    </location>
    <ligand>
        <name>isopentenyl diphosphate</name>
        <dbReference type="ChEBI" id="CHEBI:128769"/>
    </ligand>
</feature>
<feature type="binding site" evidence="5">
    <location>
        <position position="209"/>
    </location>
    <ligand>
        <name>[4Fe-4S] cluster</name>
        <dbReference type="ChEBI" id="CHEBI:49883"/>
    </ligand>
</feature>
<evidence type="ECO:0000313" key="7">
    <source>
        <dbReference type="Proteomes" id="UP000199501"/>
    </source>
</evidence>
<name>A0A1G6ME15_9PSEU</name>
<evidence type="ECO:0000256" key="4">
    <source>
        <dbReference type="ARBA" id="ARBA00023014"/>
    </source>
</evidence>
<feature type="binding site" evidence="5">
    <location>
        <position position="154"/>
    </location>
    <ligand>
        <name>isopentenyl diphosphate</name>
        <dbReference type="ChEBI" id="CHEBI:128769"/>
    </ligand>
</feature>
<feature type="binding site" evidence="5">
    <location>
        <position position="337"/>
    </location>
    <ligand>
        <name>(2E)-4-hydroxy-3-methylbut-2-enyl diphosphate</name>
        <dbReference type="ChEBI" id="CHEBI:128753"/>
    </ligand>
</feature>
<keyword evidence="2 5" id="KW-0479">Metal-binding</keyword>
<dbReference type="PANTHER" id="PTHR30426:SF0">
    <property type="entry name" value="4-HYDROXY-3-METHYLBUT-2-ENYL DIPHOSPHATE REDUCTASE"/>
    <property type="match status" value="1"/>
</dbReference>
<feature type="binding site" evidence="5">
    <location>
        <position position="335"/>
    </location>
    <ligand>
        <name>(2E)-4-hydroxy-3-methylbut-2-enyl diphosphate</name>
        <dbReference type="ChEBI" id="CHEBI:128753"/>
    </ligand>
</feature>
<dbReference type="Pfam" id="PF02401">
    <property type="entry name" value="LYTB"/>
    <property type="match status" value="1"/>
</dbReference>
<comment type="pathway">
    <text evidence="5">Isoprenoid biosynthesis; isopentenyl diphosphate biosynthesis via DXP pathway; isopentenyl diphosphate from 1-deoxy-D-xylulose 5-phosphate: step 6/6.</text>
</comment>
<dbReference type="UniPathway" id="UPA00059">
    <property type="reaction ID" value="UER00105"/>
</dbReference>
<comment type="catalytic activity">
    <reaction evidence="5">
        <text>isopentenyl diphosphate + 2 oxidized [2Fe-2S]-[ferredoxin] + H2O = (2E)-4-hydroxy-3-methylbut-2-enyl diphosphate + 2 reduced [2Fe-2S]-[ferredoxin] + 2 H(+)</text>
        <dbReference type="Rhea" id="RHEA:24488"/>
        <dbReference type="Rhea" id="RHEA-COMP:10000"/>
        <dbReference type="Rhea" id="RHEA-COMP:10001"/>
        <dbReference type="ChEBI" id="CHEBI:15377"/>
        <dbReference type="ChEBI" id="CHEBI:15378"/>
        <dbReference type="ChEBI" id="CHEBI:33737"/>
        <dbReference type="ChEBI" id="CHEBI:33738"/>
        <dbReference type="ChEBI" id="CHEBI:128753"/>
        <dbReference type="ChEBI" id="CHEBI:128769"/>
        <dbReference type="EC" id="1.17.7.4"/>
    </reaction>
</comment>
<organism evidence="6 7">
    <name type="scientific">Actinokineospora iranica</name>
    <dbReference type="NCBI Taxonomy" id="1271860"/>
    <lineage>
        <taxon>Bacteria</taxon>
        <taxon>Bacillati</taxon>
        <taxon>Actinomycetota</taxon>
        <taxon>Actinomycetes</taxon>
        <taxon>Pseudonocardiales</taxon>
        <taxon>Pseudonocardiaceae</taxon>
        <taxon>Actinokineospora</taxon>
    </lineage>
</organism>
<feature type="binding site" evidence="5">
    <location>
        <position position="237"/>
    </location>
    <ligand>
        <name>dimethylallyl diphosphate</name>
        <dbReference type="ChEBI" id="CHEBI:57623"/>
    </ligand>
</feature>
<feature type="binding site" evidence="5">
    <location>
        <position position="237"/>
    </location>
    <ligand>
        <name>(2E)-4-hydroxy-3-methylbut-2-enyl diphosphate</name>
        <dbReference type="ChEBI" id="CHEBI:128753"/>
    </ligand>
</feature>
<feature type="binding site" evidence="5">
    <location>
        <position position="154"/>
    </location>
    <ligand>
        <name>dimethylallyl diphosphate</name>
        <dbReference type="ChEBI" id="CHEBI:57623"/>
    </ligand>
</feature>
<dbReference type="OrthoDB" id="9804068at2"/>
<feature type="binding site" evidence="5">
    <location>
        <position position="187"/>
    </location>
    <ligand>
        <name>(2E)-4-hydroxy-3-methylbut-2-enyl diphosphate</name>
        <dbReference type="ChEBI" id="CHEBI:128753"/>
    </ligand>
</feature>
<keyword evidence="1 5" id="KW-0004">4Fe-4S</keyword>
<feature type="binding site" evidence="5">
    <location>
        <position position="337"/>
    </location>
    <ligand>
        <name>isopentenyl diphosphate</name>
        <dbReference type="ChEBI" id="CHEBI:128769"/>
    </ligand>
</feature>
<feature type="binding site" evidence="5">
    <location>
        <position position="154"/>
    </location>
    <ligand>
        <name>(2E)-4-hydroxy-3-methylbut-2-enyl diphosphate</name>
        <dbReference type="ChEBI" id="CHEBI:128753"/>
    </ligand>
</feature>
<dbReference type="InterPro" id="IPR003451">
    <property type="entry name" value="LytB/IspH"/>
</dbReference>
<dbReference type="NCBIfam" id="NF002188">
    <property type="entry name" value="PRK01045.1-2"/>
    <property type="match status" value="1"/>
</dbReference>
<dbReference type="Gene3D" id="3.40.1010.20">
    <property type="entry name" value="4-hydroxy-3-methylbut-2-enyl diphosphate reductase, catalytic domain"/>
    <property type="match status" value="2"/>
</dbReference>
<dbReference type="CDD" id="cd13944">
    <property type="entry name" value="lytB_ispH"/>
    <property type="match status" value="1"/>
</dbReference>
<evidence type="ECO:0000256" key="1">
    <source>
        <dbReference type="ARBA" id="ARBA00022485"/>
    </source>
</evidence>
<gene>
    <name evidence="5" type="primary">ispH</name>
    <name evidence="6" type="ORF">SAMN05216174_102482</name>
</gene>
<comment type="catalytic activity">
    <reaction evidence="5">
        <text>dimethylallyl diphosphate + 2 oxidized [2Fe-2S]-[ferredoxin] + H2O = (2E)-4-hydroxy-3-methylbut-2-enyl diphosphate + 2 reduced [2Fe-2S]-[ferredoxin] + 2 H(+)</text>
        <dbReference type="Rhea" id="RHEA:24825"/>
        <dbReference type="Rhea" id="RHEA-COMP:10000"/>
        <dbReference type="Rhea" id="RHEA-COMP:10001"/>
        <dbReference type="ChEBI" id="CHEBI:15377"/>
        <dbReference type="ChEBI" id="CHEBI:15378"/>
        <dbReference type="ChEBI" id="CHEBI:33737"/>
        <dbReference type="ChEBI" id="CHEBI:33738"/>
        <dbReference type="ChEBI" id="CHEBI:57623"/>
        <dbReference type="ChEBI" id="CHEBI:128753"/>
        <dbReference type="EC" id="1.17.7.4"/>
    </reaction>
</comment>
<feature type="binding site" evidence="5">
    <location>
        <position position="335"/>
    </location>
    <ligand>
        <name>dimethylallyl diphosphate</name>
        <dbReference type="ChEBI" id="CHEBI:57623"/>
    </ligand>
</feature>
<comment type="function">
    <text evidence="5">Catalyzes the conversion of 1-hydroxy-2-methyl-2-(E)-butenyl 4-diphosphate (HMBPP) into a mixture of isopentenyl diphosphate (IPP) and dimethylallyl diphosphate (DMAPP). Acts in the terminal step of the DOXP/MEP pathway for isoprenoid precursor biosynthesis.</text>
</comment>
<dbReference type="EMBL" id="FMZZ01000002">
    <property type="protein sequence ID" value="SDC53195.1"/>
    <property type="molecule type" value="Genomic_DNA"/>
</dbReference>
<evidence type="ECO:0000256" key="3">
    <source>
        <dbReference type="ARBA" id="ARBA00023004"/>
    </source>
</evidence>
<dbReference type="GO" id="GO:0050992">
    <property type="term" value="P:dimethylallyl diphosphate biosynthetic process"/>
    <property type="evidence" value="ECO:0007669"/>
    <property type="project" value="UniProtKB-UniRule"/>
</dbReference>
<keyword evidence="7" id="KW-1185">Reference proteome</keyword>
<keyword evidence="5" id="KW-0414">Isoprene biosynthesis</keyword>
<dbReference type="PANTHER" id="PTHR30426">
    <property type="entry name" value="4-HYDROXY-3-METHYLBUT-2-ENYL DIPHOSPHATE REDUCTASE"/>
    <property type="match status" value="1"/>
</dbReference>
<dbReference type="EC" id="1.17.7.4" evidence="5"/>
<evidence type="ECO:0000256" key="5">
    <source>
        <dbReference type="HAMAP-Rule" id="MF_00191"/>
    </source>
</evidence>
<feature type="binding site" evidence="5">
    <location>
        <position position="307"/>
    </location>
    <ligand>
        <name>[4Fe-4S] cluster</name>
        <dbReference type="ChEBI" id="CHEBI:49883"/>
    </ligand>
</feature>
<evidence type="ECO:0000256" key="2">
    <source>
        <dbReference type="ARBA" id="ARBA00022723"/>
    </source>
</evidence>
<dbReference type="GO" id="GO:0019288">
    <property type="term" value="P:isopentenyl diphosphate biosynthetic process, methylerythritol 4-phosphate pathway"/>
    <property type="evidence" value="ECO:0007669"/>
    <property type="project" value="UniProtKB-UniRule"/>
</dbReference>
<keyword evidence="4 5" id="KW-0411">Iron-sulfur</keyword>
<comment type="pathway">
    <text evidence="5">Isoprenoid biosynthesis; dimethylallyl diphosphate biosynthesis; dimethylallyl diphosphate from (2E)-4-hydroxy-3-methylbutenyl diphosphate: step 1/1.</text>
</comment>
<dbReference type="GO" id="GO:0046872">
    <property type="term" value="F:metal ion binding"/>
    <property type="evidence" value="ECO:0007669"/>
    <property type="project" value="UniProtKB-KW"/>
</dbReference>
<feature type="binding site" evidence="5">
    <location>
        <position position="379"/>
    </location>
    <ligand>
        <name>(2E)-4-hydroxy-3-methylbut-2-enyl diphosphate</name>
        <dbReference type="ChEBI" id="CHEBI:128753"/>
    </ligand>
</feature>
<comment type="cofactor">
    <cofactor evidence="5">
        <name>[4Fe-4S] cluster</name>
        <dbReference type="ChEBI" id="CHEBI:49883"/>
    </cofactor>
    <text evidence="5">Binds 1 [4Fe-4S] cluster per subunit.</text>
</comment>
<proteinExistence type="inferred from homology"/>
<feature type="binding site" evidence="5">
    <location>
        <position position="237"/>
    </location>
    <ligand>
        <name>isopentenyl diphosphate</name>
        <dbReference type="ChEBI" id="CHEBI:128769"/>
    </ligand>
</feature>
<feature type="binding site" evidence="5">
    <location>
        <position position="379"/>
    </location>
    <ligand>
        <name>isopentenyl diphosphate</name>
        <dbReference type="ChEBI" id="CHEBI:128769"/>
    </ligand>
</feature>
<dbReference type="GO" id="GO:0016114">
    <property type="term" value="P:terpenoid biosynthetic process"/>
    <property type="evidence" value="ECO:0007669"/>
    <property type="project" value="UniProtKB-UniRule"/>
</dbReference>
<protein>
    <recommendedName>
        <fullName evidence="5">4-hydroxy-3-methylbut-2-enyl diphosphate reductase</fullName>
        <shortName evidence="5">HMBPP reductase</shortName>
        <ecNumber evidence="5">1.17.7.4</ecNumber>
    </recommendedName>
</protein>
<dbReference type="GO" id="GO:0051745">
    <property type="term" value="F:4-hydroxy-3-methylbut-2-enyl diphosphate reductase activity"/>
    <property type="evidence" value="ECO:0007669"/>
    <property type="project" value="UniProtKB-UniRule"/>
</dbReference>
<feature type="binding site" evidence="5">
    <location>
        <position position="187"/>
    </location>
    <ligand>
        <name>isopentenyl diphosphate</name>
        <dbReference type="ChEBI" id="CHEBI:128769"/>
    </ligand>
</feature>
<comment type="similarity">
    <text evidence="5">Belongs to the IspH family.</text>
</comment>
<feature type="binding site" evidence="5">
    <location>
        <position position="277"/>
    </location>
    <ligand>
        <name>(2E)-4-hydroxy-3-methylbut-2-enyl diphosphate</name>
        <dbReference type="ChEBI" id="CHEBI:128753"/>
    </ligand>
</feature>
<dbReference type="Gene3D" id="3.40.50.11270">
    <property type="match status" value="1"/>
</dbReference>
<dbReference type="UniPathway" id="UPA00056">
    <property type="reaction ID" value="UER00097"/>
</dbReference>
<keyword evidence="3 5" id="KW-0408">Iron</keyword>
<feature type="binding site" evidence="5">
    <location>
        <position position="335"/>
    </location>
    <ligand>
        <name>isopentenyl diphosphate</name>
        <dbReference type="ChEBI" id="CHEBI:128769"/>
    </ligand>
</feature>
<reference evidence="7" key="1">
    <citation type="submission" date="2016-10" db="EMBL/GenBank/DDBJ databases">
        <authorList>
            <person name="Varghese N."/>
            <person name="Submissions S."/>
        </authorList>
    </citation>
    <scope>NUCLEOTIDE SEQUENCE [LARGE SCALE GENOMIC DNA]</scope>
    <source>
        <strain evidence="7">IBRC-M 10403</strain>
    </source>
</reference>
<feature type="binding site" evidence="5">
    <location>
        <position position="337"/>
    </location>
    <ligand>
        <name>dimethylallyl diphosphate</name>
        <dbReference type="ChEBI" id="CHEBI:57623"/>
    </ligand>
</feature>
<evidence type="ECO:0000313" key="6">
    <source>
        <dbReference type="EMBL" id="SDC53195.1"/>
    </source>
</evidence>
<sequence length="429" mass="45257">MTATPALGPSDPLPAGAVLVARELQGITGAAEADAAVLRCPAAVLVEGELRRQGVRSVGGVVDITAVRQNMDTTWVTLGDGGTGLGVVVRGGDRRARLAARSAMGAWLAASGPRKVVLAAPRSFCAGIERAVDVVENVLEQREGPVYVRKQIVHNTHVVSDLESRGAIFVDDLDDVPDHATVIFSAHGVSPAVRAEAAERGMEVIDATCPLVTKVHAEARRFAGRGDTVVLIGHAGHEEVEGTLGEAPERTVLVESVDDVLALDVPDPLRVSYLTQTTLAVDETADIIAALRARFPALRAPGSDDICYASTNRQEALRDIASAADLVLVVGSANSSNSLRLVELARRQGTPAYLVEDARDIRPDWLINNRIVGITAGASAPPRLVDEIVEALRGLGPTEVTEHETSRETLQFTLPAGARNAGRCPDTPR</sequence>
<dbReference type="RefSeq" id="WP_091449210.1">
    <property type="nucleotide sequence ID" value="NZ_FMZZ01000002.1"/>
</dbReference>
<feature type="binding site" evidence="5">
    <location>
        <position position="336"/>
    </location>
    <ligand>
        <name>(2E)-4-hydroxy-3-methylbut-2-enyl diphosphate</name>
        <dbReference type="ChEBI" id="CHEBI:128753"/>
    </ligand>
</feature>
<dbReference type="AlphaFoldDB" id="A0A1G6ME15"/>
<feature type="binding site" evidence="5">
    <location>
        <position position="336"/>
    </location>
    <ligand>
        <name>dimethylallyl diphosphate</name>
        <dbReference type="ChEBI" id="CHEBI:57623"/>
    </ligand>
</feature>
<keyword evidence="5" id="KW-0560">Oxidoreductase</keyword>
<dbReference type="GO" id="GO:0051539">
    <property type="term" value="F:4 iron, 4 sulfur cluster binding"/>
    <property type="evidence" value="ECO:0007669"/>
    <property type="project" value="UniProtKB-UniRule"/>
</dbReference>